<comment type="caution">
    <text evidence="2">The sequence shown here is derived from an EMBL/GenBank/DDBJ whole genome shotgun (WGS) entry which is preliminary data.</text>
</comment>
<gene>
    <name evidence="2" type="ORF">SASPL_121683</name>
</gene>
<dbReference type="SMART" id="SM00743">
    <property type="entry name" value="Agenet"/>
    <property type="match status" value="2"/>
</dbReference>
<dbReference type="EMBL" id="PNBA02000007">
    <property type="protein sequence ID" value="KAG6419461.1"/>
    <property type="molecule type" value="Genomic_DNA"/>
</dbReference>
<feature type="domain" description="Agenet" evidence="1">
    <location>
        <begin position="11"/>
        <end position="79"/>
    </location>
</feature>
<dbReference type="PANTHER" id="PTHR31917:SF148">
    <property type="entry name" value="DUF724 DOMAIN-CONTAINING PROTEIN 2"/>
    <property type="match status" value="1"/>
</dbReference>
<proteinExistence type="predicted"/>
<dbReference type="PANTHER" id="PTHR31917">
    <property type="entry name" value="AGENET DOMAIN-CONTAINING PROTEIN-RELATED"/>
    <property type="match status" value="1"/>
</dbReference>
<dbReference type="CDD" id="cd20406">
    <property type="entry name" value="Tudor_Agenet_AtDUF_rpt2_4"/>
    <property type="match status" value="1"/>
</dbReference>
<feature type="domain" description="Agenet" evidence="1">
    <location>
        <begin position="81"/>
        <end position="136"/>
    </location>
</feature>
<dbReference type="Pfam" id="PF05641">
    <property type="entry name" value="Agenet"/>
    <property type="match status" value="1"/>
</dbReference>
<dbReference type="InterPro" id="IPR014002">
    <property type="entry name" value="Agenet_dom_plant"/>
</dbReference>
<sequence length="148" mass="16969">MPSIRVNFNPQRFRRGDLVEVASAQEGFVGSYFEATVVADLGKDGYLVQYRTLLKDDFSGPLREVVSAAEVRPRPPPDPAERYRVYDVVDAFDNEGWWWGRITGRSGDSYSVFFETTGDEIFYHKNVLRTHQEWSDGRWSLAMLIPIG</sequence>
<organism evidence="2">
    <name type="scientific">Salvia splendens</name>
    <name type="common">Scarlet sage</name>
    <dbReference type="NCBI Taxonomy" id="180675"/>
    <lineage>
        <taxon>Eukaryota</taxon>
        <taxon>Viridiplantae</taxon>
        <taxon>Streptophyta</taxon>
        <taxon>Embryophyta</taxon>
        <taxon>Tracheophyta</taxon>
        <taxon>Spermatophyta</taxon>
        <taxon>Magnoliopsida</taxon>
        <taxon>eudicotyledons</taxon>
        <taxon>Gunneridae</taxon>
        <taxon>Pentapetalae</taxon>
        <taxon>asterids</taxon>
        <taxon>lamiids</taxon>
        <taxon>Lamiales</taxon>
        <taxon>Lamiaceae</taxon>
        <taxon>Nepetoideae</taxon>
        <taxon>Mentheae</taxon>
        <taxon>Salviinae</taxon>
        <taxon>Salvia</taxon>
        <taxon>Salvia subgen. Calosphace</taxon>
        <taxon>core Calosphace</taxon>
    </lineage>
</organism>
<keyword evidence="3" id="KW-1185">Reference proteome</keyword>
<dbReference type="AlphaFoldDB" id="A0A8X8XXT5"/>
<evidence type="ECO:0000259" key="1">
    <source>
        <dbReference type="SMART" id="SM00743"/>
    </source>
</evidence>
<dbReference type="InterPro" id="IPR008395">
    <property type="entry name" value="Agenet-like_dom"/>
</dbReference>
<reference evidence="2" key="1">
    <citation type="submission" date="2018-01" db="EMBL/GenBank/DDBJ databases">
        <authorList>
            <person name="Mao J.F."/>
        </authorList>
    </citation>
    <scope>NUCLEOTIDE SEQUENCE</scope>
    <source>
        <strain evidence="2">Huo1</strain>
        <tissue evidence="2">Leaf</tissue>
    </source>
</reference>
<dbReference type="CDD" id="cd20405">
    <property type="entry name" value="Tudor_Agenet_AtDUF_rpt1_3"/>
    <property type="match status" value="1"/>
</dbReference>
<dbReference type="OrthoDB" id="938602at2759"/>
<reference evidence="2" key="2">
    <citation type="submission" date="2020-08" db="EMBL/GenBank/DDBJ databases">
        <title>Plant Genome Project.</title>
        <authorList>
            <person name="Zhang R.-G."/>
        </authorList>
    </citation>
    <scope>NUCLEOTIDE SEQUENCE</scope>
    <source>
        <strain evidence="2">Huo1</strain>
        <tissue evidence="2">Leaf</tissue>
    </source>
</reference>
<name>A0A8X8XXT5_SALSN</name>
<evidence type="ECO:0000313" key="3">
    <source>
        <dbReference type="Proteomes" id="UP000298416"/>
    </source>
</evidence>
<dbReference type="Proteomes" id="UP000298416">
    <property type="component" value="Unassembled WGS sequence"/>
</dbReference>
<evidence type="ECO:0000313" key="2">
    <source>
        <dbReference type="EMBL" id="KAG6419461.1"/>
    </source>
</evidence>
<dbReference type="Gene3D" id="2.30.30.140">
    <property type="match status" value="1"/>
</dbReference>
<accession>A0A8X8XXT5</accession>
<protein>
    <recommendedName>
        <fullName evidence="1">Agenet domain-containing protein</fullName>
    </recommendedName>
</protein>